<feature type="disulfide bond" evidence="1">
    <location>
        <begin position="155"/>
        <end position="164"/>
    </location>
</feature>
<comment type="caution">
    <text evidence="1">Lacks conserved residue(s) required for the propagation of feature annotation.</text>
</comment>
<dbReference type="PANTHER" id="PTHR24033">
    <property type="entry name" value="EGF-LIKE DOMAIN-CONTAINING PROTEIN"/>
    <property type="match status" value="1"/>
</dbReference>
<keyword evidence="3" id="KW-0812">Transmembrane</keyword>
<feature type="domain" description="EGF-like" evidence="4">
    <location>
        <begin position="82"/>
        <end position="123"/>
    </location>
</feature>
<dbReference type="GO" id="GO:0005112">
    <property type="term" value="F:Notch binding"/>
    <property type="evidence" value="ECO:0000318"/>
    <property type="project" value="GO_Central"/>
</dbReference>
<feature type="region of interest" description="Disordered" evidence="2">
    <location>
        <begin position="728"/>
        <end position="767"/>
    </location>
</feature>
<dbReference type="PROSITE" id="PS50026">
    <property type="entry name" value="EGF_3"/>
    <property type="match status" value="10"/>
</dbReference>
<feature type="disulfide bond" evidence="1">
    <location>
        <begin position="193"/>
        <end position="202"/>
    </location>
</feature>
<keyword evidence="3" id="KW-0472">Membrane</keyword>
<feature type="domain" description="EGF-like" evidence="4">
    <location>
        <begin position="42"/>
        <end position="81"/>
    </location>
</feature>
<feature type="region of interest" description="Disordered" evidence="2">
    <location>
        <begin position="568"/>
        <end position="716"/>
    </location>
</feature>
<dbReference type="KEGG" id="spu:105436828"/>
<keyword evidence="3" id="KW-1133">Transmembrane helix</keyword>
<dbReference type="RefSeq" id="XP_030836996.1">
    <property type="nucleotide sequence ID" value="XM_030981136.1"/>
</dbReference>
<evidence type="ECO:0000259" key="4">
    <source>
        <dbReference type="PROSITE" id="PS50026"/>
    </source>
</evidence>
<feature type="domain" description="EGF-like" evidence="4">
    <location>
        <begin position="288"/>
        <end position="331"/>
    </location>
</feature>
<keyword evidence="6" id="KW-1185">Reference proteome</keyword>
<feature type="domain" description="EGF-like" evidence="4">
    <location>
        <begin position="332"/>
        <end position="372"/>
    </location>
</feature>
<feature type="disulfide bond" evidence="1">
    <location>
        <begin position="406"/>
        <end position="415"/>
    </location>
</feature>
<feature type="disulfide bond" evidence="1">
    <location>
        <begin position="277"/>
        <end position="286"/>
    </location>
</feature>
<feature type="domain" description="EGF-like" evidence="4">
    <location>
        <begin position="373"/>
        <end position="416"/>
    </location>
</feature>
<dbReference type="Gene3D" id="2.10.25.10">
    <property type="entry name" value="Laminin"/>
    <property type="match status" value="7"/>
</dbReference>
<protein>
    <recommendedName>
        <fullName evidence="4">EGF-like domain-containing protein</fullName>
    </recommendedName>
</protein>
<dbReference type="InParanoid" id="A0A7M7NMR7"/>
<dbReference type="Proteomes" id="UP000007110">
    <property type="component" value="Unassembled WGS sequence"/>
</dbReference>
<proteinExistence type="predicted"/>
<feature type="disulfide bond" evidence="1">
    <location>
        <begin position="71"/>
        <end position="80"/>
    </location>
</feature>
<name>A0A7M7NMR7_STRPU</name>
<feature type="compositionally biased region" description="Acidic residues" evidence="2">
    <location>
        <begin position="658"/>
        <end position="670"/>
    </location>
</feature>
<accession>A0A7M7NMR7</accession>
<evidence type="ECO:0000313" key="6">
    <source>
        <dbReference type="Proteomes" id="UP000007110"/>
    </source>
</evidence>
<keyword evidence="1" id="KW-1015">Disulfide bond</keyword>
<evidence type="ECO:0000256" key="2">
    <source>
        <dbReference type="SAM" id="MobiDB-lite"/>
    </source>
</evidence>
<reference evidence="5" key="2">
    <citation type="submission" date="2021-01" db="UniProtKB">
        <authorList>
            <consortium name="EnsemblMetazoa"/>
        </authorList>
    </citation>
    <scope>IDENTIFICATION</scope>
</reference>
<evidence type="ECO:0000256" key="1">
    <source>
        <dbReference type="PROSITE-ProRule" id="PRU00076"/>
    </source>
</evidence>
<dbReference type="SUPFAM" id="SSF57196">
    <property type="entry name" value="EGF/Laminin"/>
    <property type="match status" value="7"/>
</dbReference>
<feature type="domain" description="EGF-like" evidence="4">
    <location>
        <begin position="166"/>
        <end position="203"/>
    </location>
</feature>
<feature type="transmembrane region" description="Helical" evidence="3">
    <location>
        <begin position="451"/>
        <end position="477"/>
    </location>
</feature>
<evidence type="ECO:0000256" key="3">
    <source>
        <dbReference type="SAM" id="Phobius"/>
    </source>
</evidence>
<dbReference type="AlphaFoldDB" id="A0A7M7NMR7"/>
<dbReference type="EnsemblMetazoa" id="XM_030981136">
    <property type="protein sequence ID" value="XP_030836996"/>
    <property type="gene ID" value="LOC105436828"/>
</dbReference>
<dbReference type="InterPro" id="IPR000742">
    <property type="entry name" value="EGF"/>
</dbReference>
<dbReference type="SMART" id="SM00181">
    <property type="entry name" value="EGF"/>
    <property type="match status" value="10"/>
</dbReference>
<organism evidence="5 6">
    <name type="scientific">Strongylocentrotus purpuratus</name>
    <name type="common">Purple sea urchin</name>
    <dbReference type="NCBI Taxonomy" id="7668"/>
    <lineage>
        <taxon>Eukaryota</taxon>
        <taxon>Metazoa</taxon>
        <taxon>Echinodermata</taxon>
        <taxon>Eleutherozoa</taxon>
        <taxon>Echinozoa</taxon>
        <taxon>Echinoidea</taxon>
        <taxon>Euechinoidea</taxon>
        <taxon>Echinacea</taxon>
        <taxon>Camarodonta</taxon>
        <taxon>Echinidea</taxon>
        <taxon>Strongylocentrotidae</taxon>
        <taxon>Strongylocentrotus</taxon>
    </lineage>
</organism>
<dbReference type="PANTHER" id="PTHR24033:SF151">
    <property type="entry name" value="NOTCH 2"/>
    <property type="match status" value="1"/>
</dbReference>
<feature type="domain" description="EGF-like" evidence="4">
    <location>
        <begin position="124"/>
        <end position="165"/>
    </location>
</feature>
<feature type="compositionally biased region" description="Basic and acidic residues" evidence="2">
    <location>
        <begin position="591"/>
        <end position="617"/>
    </location>
</feature>
<feature type="disulfide bond" evidence="1">
    <location>
        <begin position="236"/>
        <end position="245"/>
    </location>
</feature>
<sequence>MDPCVTLVNLCFNGATCNSTFNSTSTTSSCSCAEGWSGPHCNEVGCTDMTCSNGGTCDSDESTGAFTACHCSFGYYGDYCENAYPCTSNPCLGRGSCINNQLQGNQYYFTCDCISPYIGHSCQYVDPCSTSLCHNEGTCSYRDGNLTPPIPTCTCTYEYFGALCENAYPCTLNPCQGRGSCTNDAPNNFTCDCYPPNIGLTCQYVNPCSSNLCQNNSPNCSYTDGMNTPPVQICTCSSGYYGESCENAYPCTSSPCRGRGICTNDLQDTPFNFTCACNPPHIGLTCQYDDPCLISNNACLNGGTCDYISGSSSPPVKTCLCQNGIYGDICENAYPCTSSPCRGRGICTNNLQDSPFNFTCACNPPHIGLTCQYDDPCLKSNKTCLNGGTCDYIGGSSSPPVKACLCPDGFSGDICENGTRMDLTTSAPAGIDTLSTRMDLTTSAPAGIDTLTIVVVVNSLLVVIIIIGSSVAISYCCGRRRRKRKEHEKEDSTDPAESKGKVIYGQYQRTILPRRENGYEDTLSPVPVVNIFDQRYHVTRRGLPEIPPIPLDLVEIDNEDIYKRYEKVGEEGNDDHGRDNGGYDSLELEDEKVNDGTKSERGYERVEVNDDHGHDNGGYDSLELEDEKVNDETKSERGYERVEVNDDHGHDNGGYDSLELESENSADADLNDVSGDGYEPVQDSALPKRHVYDPVHTPEPPKPHVYDPVHTPEPPRPHVYDPVHTPEPPKPHVYDPVHTPEPPRRHVYDPVHTPELPKPHVYDPVHTPELHKRHGYEKTIQETAFKGNNDCRMMVINETVESTC</sequence>
<feature type="domain" description="EGF-like" evidence="4">
    <location>
        <begin position="204"/>
        <end position="246"/>
    </location>
</feature>
<feature type="disulfide bond" evidence="1">
    <location>
        <begin position="321"/>
        <end position="330"/>
    </location>
</feature>
<dbReference type="OrthoDB" id="430340at2759"/>
<dbReference type="GeneID" id="105436828"/>
<dbReference type="PROSITE" id="PS00022">
    <property type="entry name" value="EGF_1"/>
    <property type="match status" value="9"/>
</dbReference>
<keyword evidence="1" id="KW-0245">EGF-like domain</keyword>
<reference evidence="6" key="1">
    <citation type="submission" date="2015-02" db="EMBL/GenBank/DDBJ databases">
        <title>Genome sequencing for Strongylocentrotus purpuratus.</title>
        <authorList>
            <person name="Murali S."/>
            <person name="Liu Y."/>
            <person name="Vee V."/>
            <person name="English A."/>
            <person name="Wang M."/>
            <person name="Skinner E."/>
            <person name="Han Y."/>
            <person name="Muzny D.M."/>
            <person name="Worley K.C."/>
            <person name="Gibbs R.A."/>
        </authorList>
    </citation>
    <scope>NUCLEOTIDE SEQUENCE</scope>
</reference>
<feature type="disulfide bond" evidence="1">
    <location>
        <begin position="362"/>
        <end position="371"/>
    </location>
</feature>
<feature type="disulfide bond" evidence="1">
    <location>
        <begin position="113"/>
        <end position="122"/>
    </location>
</feature>
<feature type="domain" description="EGF-like" evidence="4">
    <location>
        <begin position="1"/>
        <end position="40"/>
    </location>
</feature>
<feature type="compositionally biased region" description="Basic and acidic residues" evidence="2">
    <location>
        <begin position="755"/>
        <end position="767"/>
    </location>
</feature>
<evidence type="ECO:0000313" key="5">
    <source>
        <dbReference type="EnsemblMetazoa" id="XP_030836996"/>
    </source>
</evidence>
<dbReference type="OMA" id="VCESAPT"/>
<dbReference type="PROSITE" id="PS01186">
    <property type="entry name" value="EGF_2"/>
    <property type="match status" value="4"/>
</dbReference>
<feature type="domain" description="EGF-like" evidence="4">
    <location>
        <begin position="247"/>
        <end position="287"/>
    </location>
</feature>
<feature type="compositionally biased region" description="Basic and acidic residues" evidence="2">
    <location>
        <begin position="630"/>
        <end position="653"/>
    </location>
</feature>
<dbReference type="FunFam" id="2.10.25.10:FF:001278">
    <property type="entry name" value="Low-density lipoprotein RecePtor related"/>
    <property type="match status" value="1"/>
</dbReference>
<feature type="compositionally biased region" description="Basic and acidic residues" evidence="2">
    <location>
        <begin position="568"/>
        <end position="581"/>
    </location>
</feature>
<dbReference type="InterPro" id="IPR051830">
    <property type="entry name" value="NOTCH_homolog"/>
</dbReference>